<dbReference type="EMBL" id="LK028576">
    <property type="protein sequence ID" value="CDS16091.1"/>
    <property type="molecule type" value="Genomic_DNA"/>
</dbReference>
<reference evidence="1 2" key="1">
    <citation type="journal article" date="2013" name="Nature">
        <title>The genomes of four tapeworm species reveal adaptations to parasitism.</title>
        <authorList>
            <person name="Tsai I.J."/>
            <person name="Zarowiecki M."/>
            <person name="Holroyd N."/>
            <person name="Garciarrubio A."/>
            <person name="Sanchez-Flores A."/>
            <person name="Brooks K.L."/>
            <person name="Tracey A."/>
            <person name="Bobes R.J."/>
            <person name="Fragoso G."/>
            <person name="Sciutto E."/>
            <person name="Aslett M."/>
            <person name="Beasley H."/>
            <person name="Bennett H.M."/>
            <person name="Cai J."/>
            <person name="Camicia F."/>
            <person name="Clark R."/>
            <person name="Cucher M."/>
            <person name="De Silva N."/>
            <person name="Day T.A."/>
            <person name="Deplazes P."/>
            <person name="Estrada K."/>
            <person name="Fernandez C."/>
            <person name="Holland P.W."/>
            <person name="Hou J."/>
            <person name="Hu S."/>
            <person name="Huckvale T."/>
            <person name="Hung S.S."/>
            <person name="Kamenetzky L."/>
            <person name="Keane J.A."/>
            <person name="Kiss F."/>
            <person name="Koziol U."/>
            <person name="Lambert O."/>
            <person name="Liu K."/>
            <person name="Luo X."/>
            <person name="Luo Y."/>
            <person name="Macchiaroli N."/>
            <person name="Nichol S."/>
            <person name="Paps J."/>
            <person name="Parkinson J."/>
            <person name="Pouchkina-Stantcheva N."/>
            <person name="Riddiford N."/>
            <person name="Rosenzvit M."/>
            <person name="Salinas G."/>
            <person name="Wasmuth J.D."/>
            <person name="Zamanian M."/>
            <person name="Zheng Y."/>
            <person name="Cai X."/>
            <person name="Soberon X."/>
            <person name="Olson P.D."/>
            <person name="Laclette J.P."/>
            <person name="Brehm K."/>
            <person name="Berriman M."/>
            <person name="Garciarrubio A."/>
            <person name="Bobes R.J."/>
            <person name="Fragoso G."/>
            <person name="Sanchez-Flores A."/>
            <person name="Estrada K."/>
            <person name="Cevallos M.A."/>
            <person name="Morett E."/>
            <person name="Gonzalez V."/>
            <person name="Portillo T."/>
            <person name="Ochoa-Leyva A."/>
            <person name="Jose M.V."/>
            <person name="Sciutto E."/>
            <person name="Landa A."/>
            <person name="Jimenez L."/>
            <person name="Valdes V."/>
            <person name="Carrero J.C."/>
            <person name="Larralde C."/>
            <person name="Morales-Montor J."/>
            <person name="Limon-Lason J."/>
            <person name="Soberon X."/>
            <person name="Laclette J.P."/>
        </authorList>
    </citation>
    <scope>NUCLEOTIDE SEQUENCE [LARGE SCALE GENOMIC DNA]</scope>
</reference>
<evidence type="ECO:0000313" key="1">
    <source>
        <dbReference type="EMBL" id="CDS16091.1"/>
    </source>
</evidence>
<name>A0A068WEL6_ECHGR</name>
<sequence length="68" mass="7663">METPSCFKRHSFRVGGFPVAWSWNGPQSESQACYAEGCSYPRIYDQLAQAHSWCRIQEKGSESTEGDS</sequence>
<reference evidence="3" key="3">
    <citation type="submission" date="2020-10" db="UniProtKB">
        <authorList>
            <consortium name="WormBaseParasite"/>
        </authorList>
    </citation>
    <scope>IDENTIFICATION</scope>
</reference>
<evidence type="ECO:0000313" key="3">
    <source>
        <dbReference type="WBParaSite" id="EgrG_000850700"/>
    </source>
</evidence>
<evidence type="ECO:0000313" key="2">
    <source>
        <dbReference type="Proteomes" id="UP000492820"/>
    </source>
</evidence>
<dbReference type="Proteomes" id="UP000492820">
    <property type="component" value="Unassembled WGS sequence"/>
</dbReference>
<protein>
    <submittedName>
        <fullName evidence="1 3">Uncharacterized protein</fullName>
    </submittedName>
</protein>
<gene>
    <name evidence="1" type="ORF">EgrG_000850700</name>
</gene>
<reference evidence="1" key="2">
    <citation type="submission" date="2014-06" db="EMBL/GenBank/DDBJ databases">
        <authorList>
            <person name="Aslett M."/>
        </authorList>
    </citation>
    <scope>NUCLEOTIDE SEQUENCE</scope>
</reference>
<dbReference type="AlphaFoldDB" id="A0A068WEL6"/>
<proteinExistence type="predicted"/>
<organism evidence="1">
    <name type="scientific">Echinococcus granulosus</name>
    <name type="common">Hydatid tapeworm</name>
    <dbReference type="NCBI Taxonomy" id="6210"/>
    <lineage>
        <taxon>Eukaryota</taxon>
        <taxon>Metazoa</taxon>
        <taxon>Spiralia</taxon>
        <taxon>Lophotrochozoa</taxon>
        <taxon>Platyhelminthes</taxon>
        <taxon>Cestoda</taxon>
        <taxon>Eucestoda</taxon>
        <taxon>Cyclophyllidea</taxon>
        <taxon>Taeniidae</taxon>
        <taxon>Echinococcus</taxon>
        <taxon>Echinococcus granulosus group</taxon>
    </lineage>
</organism>
<accession>A0A068WEL6</accession>
<dbReference type="WBParaSite" id="EgrG_000850700">
    <property type="protein sequence ID" value="EgrG_000850700"/>
    <property type="gene ID" value="EgrG_000850700"/>
</dbReference>